<dbReference type="AlphaFoldDB" id="A0A0M3IPR5"/>
<evidence type="ECO:0000256" key="1">
    <source>
        <dbReference type="SAM" id="MobiDB-lite"/>
    </source>
</evidence>
<organism evidence="2 3">
    <name type="scientific">Ascaris lumbricoides</name>
    <name type="common">Giant roundworm</name>
    <dbReference type="NCBI Taxonomy" id="6252"/>
    <lineage>
        <taxon>Eukaryota</taxon>
        <taxon>Metazoa</taxon>
        <taxon>Ecdysozoa</taxon>
        <taxon>Nematoda</taxon>
        <taxon>Chromadorea</taxon>
        <taxon>Rhabditida</taxon>
        <taxon>Spirurina</taxon>
        <taxon>Ascaridomorpha</taxon>
        <taxon>Ascaridoidea</taxon>
        <taxon>Ascarididae</taxon>
        <taxon>Ascaris</taxon>
    </lineage>
</organism>
<keyword evidence="2" id="KW-1185">Reference proteome</keyword>
<protein>
    <submittedName>
        <fullName evidence="3">Uncharacterized protein</fullName>
    </submittedName>
</protein>
<reference evidence="3" key="1">
    <citation type="submission" date="2017-02" db="UniProtKB">
        <authorList>
            <consortium name="WormBaseParasite"/>
        </authorList>
    </citation>
    <scope>IDENTIFICATION</scope>
</reference>
<dbReference type="WBParaSite" id="ALUE_0002074301-mRNA-1">
    <property type="protein sequence ID" value="ALUE_0002074301-mRNA-1"/>
    <property type="gene ID" value="ALUE_0002074301"/>
</dbReference>
<proteinExistence type="predicted"/>
<feature type="region of interest" description="Disordered" evidence="1">
    <location>
        <begin position="31"/>
        <end position="51"/>
    </location>
</feature>
<evidence type="ECO:0000313" key="2">
    <source>
        <dbReference type="Proteomes" id="UP000036681"/>
    </source>
</evidence>
<name>A0A0M3IPR5_ASCLU</name>
<accession>A0A0M3IPR5</accession>
<feature type="compositionally biased region" description="Low complexity" evidence="1">
    <location>
        <begin position="41"/>
        <end position="51"/>
    </location>
</feature>
<evidence type="ECO:0000313" key="3">
    <source>
        <dbReference type="WBParaSite" id="ALUE_0002074301-mRNA-1"/>
    </source>
</evidence>
<dbReference type="Proteomes" id="UP000036681">
    <property type="component" value="Unplaced"/>
</dbReference>
<sequence>MQRNRPLRCHYPHLRSCFVVRLFDPVSNPSCPDIHRSVHLSGPSPRGPSSR</sequence>